<name>A0A533HVR7_PARDE</name>
<organism evidence="2 3">
    <name type="scientific">Paracoccus denitrificans</name>
    <dbReference type="NCBI Taxonomy" id="266"/>
    <lineage>
        <taxon>Bacteria</taxon>
        <taxon>Pseudomonadati</taxon>
        <taxon>Pseudomonadota</taxon>
        <taxon>Alphaproteobacteria</taxon>
        <taxon>Rhodobacterales</taxon>
        <taxon>Paracoccaceae</taxon>
        <taxon>Paracoccus</taxon>
    </lineage>
</organism>
<comment type="caution">
    <text evidence="2">The sequence shown here is derived from an EMBL/GenBank/DDBJ whole genome shotgun (WGS) entry which is preliminary data.</text>
</comment>
<sequence>MDLPCLPPQPLDALPPYVAIKFAQPAACLFRNLESVFADSGSADSLRASQPDPALRTRR</sequence>
<evidence type="ECO:0000256" key="1">
    <source>
        <dbReference type="SAM" id="MobiDB-lite"/>
    </source>
</evidence>
<feature type="region of interest" description="Disordered" evidence="1">
    <location>
        <begin position="40"/>
        <end position="59"/>
    </location>
</feature>
<proteinExistence type="predicted"/>
<dbReference type="AlphaFoldDB" id="A0A533HVR7"/>
<dbReference type="Proteomes" id="UP000315344">
    <property type="component" value="Unassembled WGS sequence"/>
</dbReference>
<evidence type="ECO:0000313" key="2">
    <source>
        <dbReference type="EMBL" id="TKW63626.1"/>
    </source>
</evidence>
<reference evidence="2 3" key="1">
    <citation type="journal article" date="2017" name="Nat. Commun.">
        <title>In situ click chemistry generation of cyclooxygenase-2 inhibitors.</title>
        <authorList>
            <person name="Bhardwaj A."/>
            <person name="Kaur J."/>
            <person name="Wuest M."/>
            <person name="Wuest F."/>
        </authorList>
    </citation>
    <scope>NUCLEOTIDE SEQUENCE [LARGE SCALE GENOMIC DNA]</scope>
    <source>
        <strain evidence="2">S2_012_000_R3_94</strain>
    </source>
</reference>
<accession>A0A533HVR7</accession>
<protein>
    <submittedName>
        <fullName evidence="2">Uncharacterized protein</fullName>
    </submittedName>
</protein>
<evidence type="ECO:0000313" key="3">
    <source>
        <dbReference type="Proteomes" id="UP000315344"/>
    </source>
</evidence>
<dbReference type="EMBL" id="VAFL01000031">
    <property type="protein sequence ID" value="TKW63626.1"/>
    <property type="molecule type" value="Genomic_DNA"/>
</dbReference>
<gene>
    <name evidence="2" type="ORF">DI616_19410</name>
</gene>